<evidence type="ECO:0000256" key="6">
    <source>
        <dbReference type="ARBA" id="ARBA00023136"/>
    </source>
</evidence>
<dbReference type="AlphaFoldDB" id="A0A212S9P3"/>
<dbReference type="PANTHER" id="PTHR30151">
    <property type="entry name" value="ALKANE SULFONATE ABC TRANSPORTER-RELATED, MEMBRANE SUBUNIT"/>
    <property type="match status" value="1"/>
</dbReference>
<protein>
    <submittedName>
        <fullName evidence="9">Sulfonate transport system permease protein</fullName>
    </submittedName>
</protein>
<feature type="transmembrane region" description="Helical" evidence="7">
    <location>
        <begin position="91"/>
        <end position="110"/>
    </location>
</feature>
<dbReference type="GO" id="GO:0055085">
    <property type="term" value="P:transmembrane transport"/>
    <property type="evidence" value="ECO:0007669"/>
    <property type="project" value="InterPro"/>
</dbReference>
<keyword evidence="5 7" id="KW-1133">Transmembrane helix</keyword>
<dbReference type="InterPro" id="IPR035906">
    <property type="entry name" value="MetI-like_sf"/>
</dbReference>
<dbReference type="Gene3D" id="1.10.3720.10">
    <property type="entry name" value="MetI-like"/>
    <property type="match status" value="1"/>
</dbReference>
<comment type="subcellular location">
    <subcellularLocation>
        <location evidence="1 7">Cell membrane</location>
        <topology evidence="1 7">Multi-pass membrane protein</topology>
    </subcellularLocation>
</comment>
<evidence type="ECO:0000256" key="7">
    <source>
        <dbReference type="RuleBase" id="RU363032"/>
    </source>
</evidence>
<evidence type="ECO:0000256" key="1">
    <source>
        <dbReference type="ARBA" id="ARBA00004651"/>
    </source>
</evidence>
<keyword evidence="3" id="KW-1003">Cell membrane</keyword>
<feature type="transmembrane region" description="Helical" evidence="7">
    <location>
        <begin position="29"/>
        <end position="49"/>
    </location>
</feature>
<evidence type="ECO:0000256" key="2">
    <source>
        <dbReference type="ARBA" id="ARBA00022448"/>
    </source>
</evidence>
<dbReference type="GO" id="GO:0005886">
    <property type="term" value="C:plasma membrane"/>
    <property type="evidence" value="ECO:0007669"/>
    <property type="project" value="UniProtKB-SubCell"/>
</dbReference>
<evidence type="ECO:0000256" key="3">
    <source>
        <dbReference type="ARBA" id="ARBA00022475"/>
    </source>
</evidence>
<evidence type="ECO:0000256" key="4">
    <source>
        <dbReference type="ARBA" id="ARBA00022692"/>
    </source>
</evidence>
<keyword evidence="6 7" id="KW-0472">Membrane</keyword>
<dbReference type="PROSITE" id="PS50928">
    <property type="entry name" value="ABC_TM1"/>
    <property type="match status" value="1"/>
</dbReference>
<dbReference type="OrthoDB" id="9799271at2"/>
<dbReference type="Proteomes" id="UP000198418">
    <property type="component" value="Unassembled WGS sequence"/>
</dbReference>
<keyword evidence="2 7" id="KW-0813">Transport</keyword>
<proteinExistence type="inferred from homology"/>
<comment type="similarity">
    <text evidence="7">Belongs to the binding-protein-dependent transport system permease family.</text>
</comment>
<evidence type="ECO:0000313" key="9">
    <source>
        <dbReference type="EMBL" id="SNB82141.1"/>
    </source>
</evidence>
<evidence type="ECO:0000256" key="5">
    <source>
        <dbReference type="ARBA" id="ARBA00022989"/>
    </source>
</evidence>
<feature type="domain" description="ABC transmembrane type-1" evidence="8">
    <location>
        <begin position="80"/>
        <end position="264"/>
    </location>
</feature>
<keyword evidence="4 7" id="KW-0812">Transmembrane</keyword>
<reference evidence="10" key="1">
    <citation type="submission" date="2017-06" db="EMBL/GenBank/DDBJ databases">
        <authorList>
            <person name="Varghese N."/>
            <person name="Submissions S."/>
        </authorList>
    </citation>
    <scope>NUCLEOTIDE SEQUENCE [LARGE SCALE GENOMIC DNA]</scope>
    <source>
        <strain evidence="10">DSM 137</strain>
    </source>
</reference>
<dbReference type="GO" id="GO:0010438">
    <property type="term" value="P:cellular response to sulfur starvation"/>
    <property type="evidence" value="ECO:0007669"/>
    <property type="project" value="TreeGrafter"/>
</dbReference>
<dbReference type="EMBL" id="FYDG01000018">
    <property type="protein sequence ID" value="SNB82141.1"/>
    <property type="molecule type" value="Genomic_DNA"/>
</dbReference>
<feature type="transmembrane region" description="Helical" evidence="7">
    <location>
        <begin position="122"/>
        <end position="144"/>
    </location>
</feature>
<dbReference type="InterPro" id="IPR000515">
    <property type="entry name" value="MetI-like"/>
</dbReference>
<feature type="transmembrane region" description="Helical" evidence="7">
    <location>
        <begin position="245"/>
        <end position="267"/>
    </location>
</feature>
<dbReference type="SUPFAM" id="SSF161098">
    <property type="entry name" value="MetI-like"/>
    <property type="match status" value="1"/>
</dbReference>
<evidence type="ECO:0000313" key="10">
    <source>
        <dbReference type="Proteomes" id="UP000198418"/>
    </source>
</evidence>
<keyword evidence="10" id="KW-1185">Reference proteome</keyword>
<dbReference type="CDD" id="cd06261">
    <property type="entry name" value="TM_PBP2"/>
    <property type="match status" value="1"/>
</dbReference>
<dbReference type="PANTHER" id="PTHR30151:SF25">
    <property type="entry name" value="TAURINE TRANSPORT SYSTEM PERMEASE PROTEIN TAUC"/>
    <property type="match status" value="1"/>
</dbReference>
<name>A0A212S9P3_RHOAC</name>
<dbReference type="RefSeq" id="WP_088522312.1">
    <property type="nucleotide sequence ID" value="NZ_FYDG01000018.1"/>
</dbReference>
<accession>A0A212S9P3</accession>
<dbReference type="Pfam" id="PF00528">
    <property type="entry name" value="BPD_transp_1"/>
    <property type="match status" value="1"/>
</dbReference>
<organism evidence="9 10">
    <name type="scientific">Rhodoblastus acidophilus</name>
    <name type="common">Rhodopseudomonas acidophila</name>
    <dbReference type="NCBI Taxonomy" id="1074"/>
    <lineage>
        <taxon>Bacteria</taxon>
        <taxon>Pseudomonadati</taxon>
        <taxon>Pseudomonadota</taxon>
        <taxon>Alphaproteobacteria</taxon>
        <taxon>Hyphomicrobiales</taxon>
        <taxon>Rhodoblastaceae</taxon>
        <taxon>Rhodoblastus</taxon>
    </lineage>
</organism>
<sequence>MSFGWTLAPPAPVAGGTAIAAGLRQLRTFAASAGLALAVPLLLAALWIFCARYSWIPDQILPAPAAVWQTLREGCADGSLRDATLISLQRVLAGFGIGAGAGVLVGGLLGASRTLRSYIEPFFLAFNQVPHIAWMPVLMVLFGIGEALKIILIAWAAFMPAALYALQGVRDVPEGFRELGRALMLDRRATFCTIILPSALPSIFTGLREGLAHAWQALVAAELLASFEGLGYLMAYGRQLFQLDVVLAAMAIIALIGVAFHVLLSMAETRLRRWRLEGAQ</sequence>
<feature type="transmembrane region" description="Helical" evidence="7">
    <location>
        <begin position="213"/>
        <end position="233"/>
    </location>
</feature>
<gene>
    <name evidence="9" type="ORF">SAMN06265338_11816</name>
</gene>
<evidence type="ECO:0000259" key="8">
    <source>
        <dbReference type="PROSITE" id="PS50928"/>
    </source>
</evidence>